<organism evidence="3 4">
    <name type="scientific">Labrus bergylta</name>
    <name type="common">ballan wrasse</name>
    <dbReference type="NCBI Taxonomy" id="56723"/>
    <lineage>
        <taxon>Eukaryota</taxon>
        <taxon>Metazoa</taxon>
        <taxon>Chordata</taxon>
        <taxon>Craniata</taxon>
        <taxon>Vertebrata</taxon>
        <taxon>Euteleostomi</taxon>
        <taxon>Actinopterygii</taxon>
        <taxon>Neopterygii</taxon>
        <taxon>Teleostei</taxon>
        <taxon>Neoteleostei</taxon>
        <taxon>Acanthomorphata</taxon>
        <taxon>Eupercaria</taxon>
        <taxon>Labriformes</taxon>
        <taxon>Labridae</taxon>
        <taxon>Labrus</taxon>
    </lineage>
</organism>
<accession>A0A3Q3EXX1</accession>
<dbReference type="InterPro" id="IPR000788">
    <property type="entry name" value="RNR_lg_C"/>
</dbReference>
<evidence type="ECO:0000313" key="3">
    <source>
        <dbReference type="Ensembl" id="ENSLBEP00000011207.1"/>
    </source>
</evidence>
<dbReference type="SUPFAM" id="SSF51998">
    <property type="entry name" value="PFL-like glycyl radical enzymes"/>
    <property type="match status" value="1"/>
</dbReference>
<evidence type="ECO:0000313" key="4">
    <source>
        <dbReference type="Proteomes" id="UP000261660"/>
    </source>
</evidence>
<dbReference type="PROSITE" id="PS51257">
    <property type="entry name" value="PROKAR_LIPOPROTEIN"/>
    <property type="match status" value="1"/>
</dbReference>
<reference evidence="3" key="2">
    <citation type="submission" date="2025-09" db="UniProtKB">
        <authorList>
            <consortium name="Ensembl"/>
        </authorList>
    </citation>
    <scope>IDENTIFICATION</scope>
</reference>
<dbReference type="Proteomes" id="UP000261660">
    <property type="component" value="Unplaced"/>
</dbReference>
<dbReference type="Pfam" id="PF02867">
    <property type="entry name" value="Ribonuc_red_lgC"/>
    <property type="match status" value="1"/>
</dbReference>
<proteinExistence type="inferred from homology"/>
<feature type="domain" description="Ribonucleotide reductase large subunit C-terminal" evidence="2">
    <location>
        <begin position="3"/>
        <end position="67"/>
    </location>
</feature>
<dbReference type="STRING" id="56723.ENSLBEP00000011207"/>
<evidence type="ECO:0000256" key="1">
    <source>
        <dbReference type="ARBA" id="ARBA00010406"/>
    </source>
</evidence>
<name>A0A3Q3EXX1_9LABR</name>
<dbReference type="AlphaFoldDB" id="A0A3Q3EXX1"/>
<sequence length="90" mass="9492">MKDDSIEGIYDTLKQCALISKSAGGIGVAVSCIRSTGSYIAGTNGNSNGLVPMLRVYNNTARYVDQAVCNLASIALNMYVTLSGLLTLRN</sequence>
<dbReference type="GO" id="GO:0005524">
    <property type="term" value="F:ATP binding"/>
    <property type="evidence" value="ECO:0007669"/>
    <property type="project" value="TreeGrafter"/>
</dbReference>
<dbReference type="InterPro" id="IPR039718">
    <property type="entry name" value="Rrm1"/>
</dbReference>
<dbReference type="GO" id="GO:0009263">
    <property type="term" value="P:deoxyribonucleotide biosynthetic process"/>
    <property type="evidence" value="ECO:0007669"/>
    <property type="project" value="TreeGrafter"/>
</dbReference>
<dbReference type="GO" id="GO:0004748">
    <property type="term" value="F:ribonucleoside-diphosphate reductase activity, thioredoxin disulfide as acceptor"/>
    <property type="evidence" value="ECO:0007669"/>
    <property type="project" value="TreeGrafter"/>
</dbReference>
<dbReference type="GeneTree" id="ENSGT00910000144246"/>
<comment type="similarity">
    <text evidence="1">Belongs to the ribonucleoside diphosphate reductase large chain family.</text>
</comment>
<dbReference type="Gene3D" id="3.20.70.20">
    <property type="match status" value="1"/>
</dbReference>
<dbReference type="PANTHER" id="PTHR11573">
    <property type="entry name" value="RIBONUCLEOSIDE-DIPHOSPHATE REDUCTASE LARGE CHAIN"/>
    <property type="match status" value="1"/>
</dbReference>
<dbReference type="PANTHER" id="PTHR11573:SF6">
    <property type="entry name" value="RIBONUCLEOSIDE-DIPHOSPHATE REDUCTASE LARGE SUBUNIT"/>
    <property type="match status" value="1"/>
</dbReference>
<keyword evidence="4" id="KW-1185">Reference proteome</keyword>
<dbReference type="InParanoid" id="A0A3Q3EXX1"/>
<protein>
    <recommendedName>
        <fullName evidence="2">Ribonucleotide reductase large subunit C-terminal domain-containing protein</fullName>
    </recommendedName>
</protein>
<evidence type="ECO:0000259" key="2">
    <source>
        <dbReference type="Pfam" id="PF02867"/>
    </source>
</evidence>
<reference evidence="3" key="1">
    <citation type="submission" date="2025-08" db="UniProtKB">
        <authorList>
            <consortium name="Ensembl"/>
        </authorList>
    </citation>
    <scope>IDENTIFICATION</scope>
</reference>
<dbReference type="GO" id="GO:0005971">
    <property type="term" value="C:ribonucleoside-diphosphate reductase complex"/>
    <property type="evidence" value="ECO:0007669"/>
    <property type="project" value="TreeGrafter"/>
</dbReference>
<dbReference type="Ensembl" id="ENSLBET00000011793.1">
    <property type="protein sequence ID" value="ENSLBEP00000011207.1"/>
    <property type="gene ID" value="ENSLBEG00000008637.1"/>
</dbReference>